<gene>
    <name evidence="6" type="ORF">N7330_19910</name>
</gene>
<dbReference type="SUPFAM" id="SSF89562">
    <property type="entry name" value="RraA-like"/>
    <property type="match status" value="1"/>
</dbReference>
<keyword evidence="5" id="KW-0460">Magnesium</keyword>
<evidence type="ECO:0000256" key="4">
    <source>
        <dbReference type="ARBA" id="ARBA00030169"/>
    </source>
</evidence>
<comment type="cofactor">
    <cofactor evidence="5">
        <name>Mg(2+)</name>
        <dbReference type="ChEBI" id="CHEBI:18420"/>
    </cofactor>
</comment>
<evidence type="ECO:0000313" key="7">
    <source>
        <dbReference type="Proteomes" id="UP001158297"/>
    </source>
</evidence>
<evidence type="ECO:0000256" key="5">
    <source>
        <dbReference type="PIRSR" id="PIRSR605493-1"/>
    </source>
</evidence>
<comment type="cofactor">
    <cofactor evidence="1">
        <name>a divalent metal cation</name>
        <dbReference type="ChEBI" id="CHEBI:60240"/>
    </cofactor>
</comment>
<comment type="caution">
    <text evidence="6">The sequence shown here is derived from an EMBL/GenBank/DDBJ whole genome shotgun (WGS) entry which is preliminary data.</text>
</comment>
<dbReference type="InterPro" id="IPR036704">
    <property type="entry name" value="RraA/RraA-like_sf"/>
</dbReference>
<dbReference type="Proteomes" id="UP001158297">
    <property type="component" value="Unassembled WGS sequence"/>
</dbReference>
<dbReference type="AlphaFoldDB" id="A0AA42HVS5"/>
<evidence type="ECO:0000256" key="1">
    <source>
        <dbReference type="ARBA" id="ARBA00001968"/>
    </source>
</evidence>
<reference evidence="6" key="1">
    <citation type="submission" date="2022-09" db="EMBL/GenBank/DDBJ databases">
        <title>Intensive care unit water sources are persistently colonized with multi-drug resistant bacteria and are the site of extensive horizontal gene transfer of antibiotic resistance genes.</title>
        <authorList>
            <person name="Diorio-Toth L."/>
        </authorList>
    </citation>
    <scope>NUCLEOTIDE SEQUENCE</scope>
    <source>
        <strain evidence="6">GD04130</strain>
    </source>
</reference>
<sequence>MKAQSMVDEKLLDTLRGIPTSHLSDNMKRMSGIYGLQRFHKGKKLVGRALTVRVRPGDNLYIYLALTKAQPGDVLLIDGSGEVANALIGELIMLYGIQRGVAGYVIDGAVRDVEAFYDQDVPCYAKLANHRGPFKLGPGEVGGDVSICGQVVKNGDYIVGDEDGVVVLPRNDVNELVDLALVTAAREEAIKAEIANGKLYQKWMFDTLEQHKLV</sequence>
<proteinExistence type="predicted"/>
<dbReference type="GO" id="GO:0046872">
    <property type="term" value="F:metal ion binding"/>
    <property type="evidence" value="ECO:0007669"/>
    <property type="project" value="UniProtKB-KW"/>
</dbReference>
<protein>
    <recommendedName>
        <fullName evidence="2">Putative 4-hydroxy-4-methyl-2-oxoglutarate aldolase</fullName>
    </recommendedName>
    <alternativeName>
        <fullName evidence="3">Regulator of ribonuclease activity homolog</fullName>
    </alternativeName>
    <alternativeName>
        <fullName evidence="4">RraA-like protein</fullName>
    </alternativeName>
</protein>
<organism evidence="6 7">
    <name type="scientific">Comamonas aquatica</name>
    <dbReference type="NCBI Taxonomy" id="225991"/>
    <lineage>
        <taxon>Bacteria</taxon>
        <taxon>Pseudomonadati</taxon>
        <taxon>Pseudomonadota</taxon>
        <taxon>Betaproteobacteria</taxon>
        <taxon>Burkholderiales</taxon>
        <taxon>Comamonadaceae</taxon>
        <taxon>Comamonas</taxon>
    </lineage>
</organism>
<dbReference type="PANTHER" id="PTHR33254:SF4">
    <property type="entry name" value="4-HYDROXY-4-METHYL-2-OXOGLUTARATE ALDOLASE 3-RELATED"/>
    <property type="match status" value="1"/>
</dbReference>
<dbReference type="Gene3D" id="3.50.30.40">
    <property type="entry name" value="Ribonuclease E inhibitor RraA/RraA-like"/>
    <property type="match status" value="1"/>
</dbReference>
<evidence type="ECO:0000256" key="2">
    <source>
        <dbReference type="ARBA" id="ARBA00016549"/>
    </source>
</evidence>
<accession>A0AA42HVS5</accession>
<name>A0AA42HVS5_9BURK</name>
<keyword evidence="5" id="KW-0479">Metal-binding</keyword>
<evidence type="ECO:0000313" key="6">
    <source>
        <dbReference type="EMBL" id="MDH0365278.1"/>
    </source>
</evidence>
<dbReference type="RefSeq" id="WP_279820368.1">
    <property type="nucleotide sequence ID" value="NZ_JAOCAZ010000073.1"/>
</dbReference>
<dbReference type="Pfam" id="PF03737">
    <property type="entry name" value="RraA-like"/>
    <property type="match status" value="1"/>
</dbReference>
<dbReference type="PANTHER" id="PTHR33254">
    <property type="entry name" value="4-HYDROXY-4-METHYL-2-OXOGLUTARATE ALDOLASE 3-RELATED"/>
    <property type="match status" value="1"/>
</dbReference>
<dbReference type="EMBL" id="JAODZU010000062">
    <property type="protein sequence ID" value="MDH0365278.1"/>
    <property type="molecule type" value="Genomic_DNA"/>
</dbReference>
<feature type="binding site" evidence="5">
    <location>
        <begin position="89"/>
        <end position="92"/>
    </location>
    <ligand>
        <name>substrate</name>
    </ligand>
</feature>
<evidence type="ECO:0000256" key="3">
    <source>
        <dbReference type="ARBA" id="ARBA00029596"/>
    </source>
</evidence>
<dbReference type="NCBIfam" id="NF004850">
    <property type="entry name" value="PRK06201.1"/>
    <property type="match status" value="1"/>
</dbReference>
<dbReference type="InterPro" id="IPR005493">
    <property type="entry name" value="RraA/RraA-like"/>
</dbReference>
<feature type="binding site" evidence="5">
    <location>
        <position position="112"/>
    </location>
    <ligand>
        <name>Mg(2+)</name>
        <dbReference type="ChEBI" id="CHEBI:18420"/>
    </ligand>
</feature>
<dbReference type="CDD" id="cd16841">
    <property type="entry name" value="RraA_family"/>
    <property type="match status" value="1"/>
</dbReference>
<feature type="binding site" evidence="5">
    <location>
        <position position="111"/>
    </location>
    <ligand>
        <name>substrate</name>
    </ligand>
</feature>